<comment type="caution">
    <text evidence="1">The sequence shown here is derived from an EMBL/GenBank/DDBJ whole genome shotgun (WGS) entry which is preliminary data.</text>
</comment>
<gene>
    <name evidence="1" type="ORF">EC973_001771</name>
</gene>
<evidence type="ECO:0000313" key="1">
    <source>
        <dbReference type="EMBL" id="KAF7723680.1"/>
    </source>
</evidence>
<protein>
    <submittedName>
        <fullName evidence="1">Uncharacterized protein</fullName>
    </submittedName>
</protein>
<name>A0A8H7BLK6_9FUNG</name>
<dbReference type="AlphaFoldDB" id="A0A8H7BLK6"/>
<dbReference type="OrthoDB" id="2273980at2759"/>
<reference evidence="1" key="1">
    <citation type="submission" date="2020-01" db="EMBL/GenBank/DDBJ databases">
        <title>Genome Sequencing of Three Apophysomyces-Like Fungal Strains Confirms a Novel Fungal Genus in the Mucoromycota with divergent Burkholderia-like Endosymbiotic Bacteria.</title>
        <authorList>
            <person name="Stajich J.E."/>
            <person name="Macias A.M."/>
            <person name="Carter-House D."/>
            <person name="Lovett B."/>
            <person name="Kasson L.R."/>
            <person name="Berry K."/>
            <person name="Grigoriev I."/>
            <person name="Chang Y."/>
            <person name="Spatafora J."/>
            <person name="Kasson M.T."/>
        </authorList>
    </citation>
    <scope>NUCLEOTIDE SEQUENCE</scope>
    <source>
        <strain evidence="1">NRRL A-21654</strain>
    </source>
</reference>
<organism evidence="1 2">
    <name type="scientific">Apophysomyces ossiformis</name>
    <dbReference type="NCBI Taxonomy" id="679940"/>
    <lineage>
        <taxon>Eukaryota</taxon>
        <taxon>Fungi</taxon>
        <taxon>Fungi incertae sedis</taxon>
        <taxon>Mucoromycota</taxon>
        <taxon>Mucoromycotina</taxon>
        <taxon>Mucoromycetes</taxon>
        <taxon>Mucorales</taxon>
        <taxon>Mucorineae</taxon>
        <taxon>Mucoraceae</taxon>
        <taxon>Apophysomyces</taxon>
    </lineage>
</organism>
<sequence>MTDSSTTHTPLIKKTTEYNSLQRSEPSTPITPCVIPSTSLSLRRTSQKSILSTQTNTTALDDLPSNTDHSLSDNIDSTTISIRIVSPVCSFEIQSDDVWTDSPSFHKYIEIHQDWIAQFLNWFEIIERCRQLEVVYTQSIRQLIEQTNMLVGKGATKIDDVALYRSDVDDPLYRHTLHVTDTITRFHHAMVDAREKHEHHSERYCAAQKAKSNANKVATDDIASDLYVSKRTLCEVSLEYLCTLNDMIRTTRKLIGSETAMTLQTMWTDKQKNMQTIENLTELVQSVKPSKIEDDFYEVK</sequence>
<dbReference type="Proteomes" id="UP000605846">
    <property type="component" value="Unassembled WGS sequence"/>
</dbReference>
<evidence type="ECO:0000313" key="2">
    <source>
        <dbReference type="Proteomes" id="UP000605846"/>
    </source>
</evidence>
<keyword evidence="2" id="KW-1185">Reference proteome</keyword>
<proteinExistence type="predicted"/>
<dbReference type="InterPro" id="IPR027267">
    <property type="entry name" value="AH/BAR_dom_sf"/>
</dbReference>
<dbReference type="EMBL" id="JABAYA010000143">
    <property type="protein sequence ID" value="KAF7723680.1"/>
    <property type="molecule type" value="Genomic_DNA"/>
</dbReference>
<accession>A0A8H7BLK6</accession>
<dbReference type="SUPFAM" id="SSF103657">
    <property type="entry name" value="BAR/IMD domain-like"/>
    <property type="match status" value="1"/>
</dbReference>